<dbReference type="Proteomes" id="UP000299102">
    <property type="component" value="Unassembled WGS sequence"/>
</dbReference>
<accession>A0A4C1UN41</accession>
<feature type="region of interest" description="Disordered" evidence="1">
    <location>
        <begin position="1"/>
        <end position="51"/>
    </location>
</feature>
<feature type="region of interest" description="Disordered" evidence="1">
    <location>
        <begin position="235"/>
        <end position="268"/>
    </location>
</feature>
<reference evidence="2 3" key="1">
    <citation type="journal article" date="2019" name="Commun. Biol.">
        <title>The bagworm genome reveals a unique fibroin gene that provides high tensile strength.</title>
        <authorList>
            <person name="Kono N."/>
            <person name="Nakamura H."/>
            <person name="Ohtoshi R."/>
            <person name="Tomita M."/>
            <person name="Numata K."/>
            <person name="Arakawa K."/>
        </authorList>
    </citation>
    <scope>NUCLEOTIDE SEQUENCE [LARGE SCALE GENOMIC DNA]</scope>
</reference>
<gene>
    <name evidence="2" type="ORF">EVAR_82788_1</name>
</gene>
<dbReference type="OrthoDB" id="7456186at2759"/>
<dbReference type="EMBL" id="BGZK01000198">
    <property type="protein sequence ID" value="GBP27739.1"/>
    <property type="molecule type" value="Genomic_DNA"/>
</dbReference>
<name>A0A4C1UN41_EUMVA</name>
<evidence type="ECO:0000313" key="2">
    <source>
        <dbReference type="EMBL" id="GBP27739.1"/>
    </source>
</evidence>
<feature type="compositionally biased region" description="Basic and acidic residues" evidence="1">
    <location>
        <begin position="35"/>
        <end position="51"/>
    </location>
</feature>
<comment type="caution">
    <text evidence="2">The sequence shown here is derived from an EMBL/GenBank/DDBJ whole genome shotgun (WGS) entry which is preliminary data.</text>
</comment>
<feature type="compositionally biased region" description="Polar residues" evidence="1">
    <location>
        <begin position="1"/>
        <end position="19"/>
    </location>
</feature>
<evidence type="ECO:0000313" key="3">
    <source>
        <dbReference type="Proteomes" id="UP000299102"/>
    </source>
</evidence>
<protein>
    <submittedName>
        <fullName evidence="2">Uncharacterized protein</fullName>
    </submittedName>
</protein>
<organism evidence="2 3">
    <name type="scientific">Eumeta variegata</name>
    <name type="common">Bagworm moth</name>
    <name type="synonym">Eumeta japonica</name>
    <dbReference type="NCBI Taxonomy" id="151549"/>
    <lineage>
        <taxon>Eukaryota</taxon>
        <taxon>Metazoa</taxon>
        <taxon>Ecdysozoa</taxon>
        <taxon>Arthropoda</taxon>
        <taxon>Hexapoda</taxon>
        <taxon>Insecta</taxon>
        <taxon>Pterygota</taxon>
        <taxon>Neoptera</taxon>
        <taxon>Endopterygota</taxon>
        <taxon>Lepidoptera</taxon>
        <taxon>Glossata</taxon>
        <taxon>Ditrysia</taxon>
        <taxon>Tineoidea</taxon>
        <taxon>Psychidae</taxon>
        <taxon>Oiketicinae</taxon>
        <taxon>Eumeta</taxon>
    </lineage>
</organism>
<dbReference type="AlphaFoldDB" id="A0A4C1UN41"/>
<sequence>MSKATVTDFSKRTGSPYQNKNKDDADGRVTSNDEEALKKSNKSTEKEKREELLEKINKKTAEIQSNKPKDGIFIEVVTHGAFTAPKSFITAENECKKSSKIEAKHAPIKNLTNGSKSLLGFPSSANDLALEAKTDLESDPNISKDVKEKVIEKLFMLVSMVQHLYESKVRISTDFEKYKEKTLRDELRLQKEHTEQLYKLNVNFQTEFVQAVQQIKSELDLCRQGNRSFEEVVNEDKIQDGTDGSASDFERISNSAGNGELAEKNEVI</sequence>
<proteinExistence type="predicted"/>
<evidence type="ECO:0000256" key="1">
    <source>
        <dbReference type="SAM" id="MobiDB-lite"/>
    </source>
</evidence>
<keyword evidence="3" id="KW-1185">Reference proteome</keyword>